<keyword evidence="3" id="KW-1185">Reference proteome</keyword>
<protein>
    <submittedName>
        <fullName evidence="2">Uncharacterized protein</fullName>
    </submittedName>
</protein>
<feature type="transmembrane region" description="Helical" evidence="1">
    <location>
        <begin position="58"/>
        <end position="76"/>
    </location>
</feature>
<accession>A0A6B9FAY0</accession>
<dbReference type="Proteomes" id="UP000428325">
    <property type="component" value="Chromosome"/>
</dbReference>
<feature type="transmembrane region" description="Helical" evidence="1">
    <location>
        <begin position="25"/>
        <end position="46"/>
    </location>
</feature>
<dbReference type="GeneID" id="43370811"/>
<evidence type="ECO:0000313" key="2">
    <source>
        <dbReference type="EMBL" id="QGX95937.1"/>
    </source>
</evidence>
<dbReference type="AlphaFoldDB" id="A0A6B9FAY0"/>
<evidence type="ECO:0000256" key="1">
    <source>
        <dbReference type="SAM" id="Phobius"/>
    </source>
</evidence>
<gene>
    <name evidence="2" type="ORF">EI982_14660</name>
</gene>
<feature type="transmembrane region" description="Helical" evidence="1">
    <location>
        <begin position="82"/>
        <end position="101"/>
    </location>
</feature>
<dbReference type="EMBL" id="CP034345">
    <property type="protein sequence ID" value="QGX95937.1"/>
    <property type="molecule type" value="Genomic_DNA"/>
</dbReference>
<dbReference type="RefSeq" id="WP_157690397.1">
    <property type="nucleotide sequence ID" value="NZ_CP034345.1"/>
</dbReference>
<dbReference type="KEGG" id="hra:EI982_14660"/>
<keyword evidence="1" id="KW-0472">Membrane</keyword>
<organism evidence="2 3">
    <name type="scientific">Haloplanus rallus</name>
    <dbReference type="NCBI Taxonomy" id="1816183"/>
    <lineage>
        <taxon>Archaea</taxon>
        <taxon>Methanobacteriati</taxon>
        <taxon>Methanobacteriota</taxon>
        <taxon>Stenosarchaea group</taxon>
        <taxon>Halobacteria</taxon>
        <taxon>Halobacteriales</taxon>
        <taxon>Haloferacaceae</taxon>
        <taxon>Haloplanus</taxon>
    </lineage>
</organism>
<keyword evidence="1" id="KW-0812">Transmembrane</keyword>
<feature type="transmembrane region" description="Helical" evidence="1">
    <location>
        <begin position="147"/>
        <end position="167"/>
    </location>
</feature>
<feature type="transmembrane region" description="Helical" evidence="1">
    <location>
        <begin position="122"/>
        <end position="141"/>
    </location>
</feature>
<evidence type="ECO:0000313" key="3">
    <source>
        <dbReference type="Proteomes" id="UP000428325"/>
    </source>
</evidence>
<proteinExistence type="predicted"/>
<sequence>MQLAPAPPPTQGPPWLARLLYAAPAWVQTAIAVGGLLAGAVVAWRLRTDGVPDTEAQEQMGTIMVTAVAVATATIYVTEIDIGAYGIEVALGAIIGILVTITGKEVGRYLLQSWIDAERRSACAWICLTALLWTPAAIVPASERTLLLWSILKWGLLVSAGMALLTAHEDF</sequence>
<name>A0A6B9FAY0_9EURY</name>
<reference evidence="2 3" key="1">
    <citation type="submission" date="2018-12" db="EMBL/GenBank/DDBJ databases">
        <title>Complete genome sequence of Haloplanus rallus MBLA0036.</title>
        <authorList>
            <person name="Nam Y.-d."/>
            <person name="Kang J."/>
            <person name="Chung W.-H."/>
            <person name="Park Y.S."/>
        </authorList>
    </citation>
    <scope>NUCLEOTIDE SEQUENCE [LARGE SCALE GENOMIC DNA]</scope>
    <source>
        <strain evidence="2 3">MBLA0036</strain>
    </source>
</reference>
<keyword evidence="1" id="KW-1133">Transmembrane helix</keyword>